<proteinExistence type="predicted"/>
<evidence type="ECO:0000313" key="1">
    <source>
        <dbReference type="EMBL" id="KCZ81784.1"/>
    </source>
</evidence>
<keyword evidence="2" id="KW-1185">Reference proteome</keyword>
<name>A0A059F457_9MICR</name>
<protein>
    <submittedName>
        <fullName evidence="1">Uncharacterized protein</fullName>
    </submittedName>
</protein>
<dbReference type="Proteomes" id="UP000030655">
    <property type="component" value="Unassembled WGS sequence"/>
</dbReference>
<organism evidence="1 2">
    <name type="scientific">Anncaliia algerae PRA339</name>
    <dbReference type="NCBI Taxonomy" id="1288291"/>
    <lineage>
        <taxon>Eukaryota</taxon>
        <taxon>Fungi</taxon>
        <taxon>Fungi incertae sedis</taxon>
        <taxon>Microsporidia</taxon>
        <taxon>Tubulinosematoidea</taxon>
        <taxon>Tubulinosematidae</taxon>
        <taxon>Anncaliia</taxon>
    </lineage>
</organism>
<dbReference type="OrthoDB" id="10404231at2759"/>
<evidence type="ECO:0000313" key="2">
    <source>
        <dbReference type="Proteomes" id="UP000030655"/>
    </source>
</evidence>
<gene>
    <name evidence="1" type="ORF">H312_00824</name>
</gene>
<dbReference type="VEuPathDB" id="MicrosporidiaDB:H312_00824"/>
<feature type="non-terminal residue" evidence="1">
    <location>
        <position position="109"/>
    </location>
</feature>
<dbReference type="HOGENOM" id="CLU_2190102_0_0_1"/>
<sequence length="109" mass="12788">MLLRLEREIDILGDKFDLEGLKRKTEEVYELSWTPDELAIEICCKKKVKPEFSLETSLYLFLEEVIVNKAISNSLNTIFDPRSKTRRKTIITPLNVKDYCTGMLFKLKE</sequence>
<accession>A0A059F457</accession>
<dbReference type="EMBL" id="KK365137">
    <property type="protein sequence ID" value="KCZ81784.1"/>
    <property type="molecule type" value="Genomic_DNA"/>
</dbReference>
<reference evidence="2" key="1">
    <citation type="submission" date="2013-02" db="EMBL/GenBank/DDBJ databases">
        <authorList>
            <consortium name="The Broad Institute Genome Sequencing Platform"/>
            <person name="Cuomo C."/>
            <person name="Becnel J."/>
            <person name="Sanscrainte N."/>
            <person name="Walker B."/>
            <person name="Young S.K."/>
            <person name="Zeng Q."/>
            <person name="Gargeya S."/>
            <person name="Fitzgerald M."/>
            <person name="Haas B."/>
            <person name="Abouelleil A."/>
            <person name="Alvarado L."/>
            <person name="Arachchi H.M."/>
            <person name="Berlin A.M."/>
            <person name="Chapman S.B."/>
            <person name="Dewar J."/>
            <person name="Goldberg J."/>
            <person name="Griggs A."/>
            <person name="Gujja S."/>
            <person name="Hansen M."/>
            <person name="Howarth C."/>
            <person name="Imamovic A."/>
            <person name="Larimer J."/>
            <person name="McCowan C."/>
            <person name="Murphy C."/>
            <person name="Neiman D."/>
            <person name="Pearson M."/>
            <person name="Priest M."/>
            <person name="Roberts A."/>
            <person name="Saif S."/>
            <person name="Shea T."/>
            <person name="Sisk P."/>
            <person name="Sykes S."/>
            <person name="Wortman J."/>
            <person name="Nusbaum C."/>
            <person name="Birren B."/>
        </authorList>
    </citation>
    <scope>NUCLEOTIDE SEQUENCE [LARGE SCALE GENOMIC DNA]</scope>
    <source>
        <strain evidence="2">PRA339</strain>
    </source>
</reference>
<reference evidence="1 2" key="2">
    <citation type="submission" date="2014-03" db="EMBL/GenBank/DDBJ databases">
        <title>The Genome Sequence of Anncaliia algerae insect isolate PRA339.</title>
        <authorList>
            <consortium name="The Broad Institute Genome Sequencing Platform"/>
            <consortium name="The Broad Institute Genome Sequencing Center for Infectious Disease"/>
            <person name="Cuomo C."/>
            <person name="Becnel J."/>
            <person name="Sanscrainte N."/>
            <person name="Walker B."/>
            <person name="Young S.K."/>
            <person name="Zeng Q."/>
            <person name="Gargeya S."/>
            <person name="Fitzgerald M."/>
            <person name="Haas B."/>
            <person name="Abouelleil A."/>
            <person name="Alvarado L."/>
            <person name="Arachchi H.M."/>
            <person name="Berlin A.M."/>
            <person name="Chapman S.B."/>
            <person name="Dewar J."/>
            <person name="Goldberg J."/>
            <person name="Griggs A."/>
            <person name="Gujja S."/>
            <person name="Hansen M."/>
            <person name="Howarth C."/>
            <person name="Imamovic A."/>
            <person name="Larimer J."/>
            <person name="McCowan C."/>
            <person name="Murphy C."/>
            <person name="Neiman D."/>
            <person name="Pearson M."/>
            <person name="Priest M."/>
            <person name="Roberts A."/>
            <person name="Saif S."/>
            <person name="Shea T."/>
            <person name="Sisk P."/>
            <person name="Sykes S."/>
            <person name="Wortman J."/>
            <person name="Nusbaum C."/>
            <person name="Birren B."/>
        </authorList>
    </citation>
    <scope>NUCLEOTIDE SEQUENCE [LARGE SCALE GENOMIC DNA]</scope>
    <source>
        <strain evidence="1 2">PRA339</strain>
    </source>
</reference>
<dbReference type="AlphaFoldDB" id="A0A059F457"/>